<dbReference type="GO" id="GO:0003341">
    <property type="term" value="P:cilium movement"/>
    <property type="evidence" value="ECO:0007669"/>
    <property type="project" value="TreeGrafter"/>
</dbReference>
<dbReference type="PANTHER" id="PTHR23053">
    <property type="entry name" value="DLEC1 DELETED IN LUNG AND ESOPHAGEAL CANCER 1"/>
    <property type="match status" value="1"/>
</dbReference>
<dbReference type="InterPro" id="IPR033305">
    <property type="entry name" value="Hydin-like"/>
</dbReference>
<feature type="region of interest" description="Disordered" evidence="1">
    <location>
        <begin position="49"/>
        <end position="69"/>
    </location>
</feature>
<evidence type="ECO:0000256" key="1">
    <source>
        <dbReference type="SAM" id="MobiDB-lite"/>
    </source>
</evidence>
<protein>
    <submittedName>
        <fullName evidence="2">MSP domain-containing protein</fullName>
    </submittedName>
</protein>
<dbReference type="AlphaFoldDB" id="A0A5K3EW75"/>
<dbReference type="InterPro" id="IPR013783">
    <property type="entry name" value="Ig-like_fold"/>
</dbReference>
<dbReference type="Gene3D" id="2.60.40.10">
    <property type="entry name" value="Immunoglobulins"/>
    <property type="match status" value="1"/>
</dbReference>
<sequence>PSKEIAFGAVAVNTRTSGQVTIENGGAFDLRFAIFSAVRMQEMVSAKAARSSLRQRSSGPGPSDVTGASRVTLSPFTISPASGTIPVGGKQTISVECSVGAIAKVYEEELCIQISDRPKDSSGTTRLPFRLSVEACKPTLEVSDFESIFEEHRILQSRNEFLLLQNHDIVGGA</sequence>
<proteinExistence type="predicted"/>
<evidence type="ECO:0000313" key="2">
    <source>
        <dbReference type="WBParaSite" id="MCU_003588-RA"/>
    </source>
</evidence>
<name>A0A5K3EW75_MESCO</name>
<reference evidence="2" key="1">
    <citation type="submission" date="2019-11" db="UniProtKB">
        <authorList>
            <consortium name="WormBaseParasite"/>
        </authorList>
    </citation>
    <scope>IDENTIFICATION</scope>
</reference>
<dbReference type="WBParaSite" id="MCU_003588-RA">
    <property type="protein sequence ID" value="MCU_003588-RA"/>
    <property type="gene ID" value="MCU_003588"/>
</dbReference>
<dbReference type="GO" id="GO:0005930">
    <property type="term" value="C:axoneme"/>
    <property type="evidence" value="ECO:0007669"/>
    <property type="project" value="TreeGrafter"/>
</dbReference>
<dbReference type="GO" id="GO:1904158">
    <property type="term" value="P:axonemal central apparatus assembly"/>
    <property type="evidence" value="ECO:0007669"/>
    <property type="project" value="TreeGrafter"/>
</dbReference>
<organism evidence="2">
    <name type="scientific">Mesocestoides corti</name>
    <name type="common">Flatworm</name>
    <dbReference type="NCBI Taxonomy" id="53468"/>
    <lineage>
        <taxon>Eukaryota</taxon>
        <taxon>Metazoa</taxon>
        <taxon>Spiralia</taxon>
        <taxon>Lophotrochozoa</taxon>
        <taxon>Platyhelminthes</taxon>
        <taxon>Cestoda</taxon>
        <taxon>Eucestoda</taxon>
        <taxon>Cyclophyllidea</taxon>
        <taxon>Mesocestoididae</taxon>
        <taxon>Mesocestoides</taxon>
    </lineage>
</organism>
<accession>A0A5K3EW75</accession>
<dbReference type="PANTHER" id="PTHR23053:SF0">
    <property type="entry name" value="HYDROCEPHALUS-INDUCING PROTEIN HOMOLOG"/>
    <property type="match status" value="1"/>
</dbReference>